<name>A0A2I1P883_9MICO</name>
<feature type="transmembrane region" description="Helical" evidence="6">
    <location>
        <begin position="30"/>
        <end position="52"/>
    </location>
</feature>
<feature type="domain" description="ABC transmembrane type-1" evidence="7">
    <location>
        <begin position="26"/>
        <end position="212"/>
    </location>
</feature>
<keyword evidence="2 6" id="KW-0813">Transport</keyword>
<feature type="transmembrane region" description="Helical" evidence="6">
    <location>
        <begin position="191"/>
        <end position="215"/>
    </location>
</feature>
<dbReference type="PANTHER" id="PTHR30177:SF33">
    <property type="entry name" value="POSSIBLE OSMOPROTECTANT (GLYCINE BETAINE_CARNITINE_CHOLINE_L-PROLINE) TRANSPORT INTEGRAL MEMBRANE PROTEIN ABC TRANSPORTER PROZ"/>
    <property type="match status" value="1"/>
</dbReference>
<comment type="caution">
    <text evidence="8">The sequence shown here is derived from an EMBL/GenBank/DDBJ whole genome shotgun (WGS) entry which is preliminary data.</text>
</comment>
<dbReference type="PANTHER" id="PTHR30177">
    <property type="entry name" value="GLYCINE BETAINE/L-PROLINE TRANSPORT SYSTEM PERMEASE PROTEIN PROW"/>
    <property type="match status" value="1"/>
</dbReference>
<dbReference type="GO" id="GO:0031460">
    <property type="term" value="P:glycine betaine transport"/>
    <property type="evidence" value="ECO:0007669"/>
    <property type="project" value="TreeGrafter"/>
</dbReference>
<comment type="similarity">
    <text evidence="6">Belongs to the binding-protein-dependent transport system permease family.</text>
</comment>
<evidence type="ECO:0000256" key="6">
    <source>
        <dbReference type="RuleBase" id="RU363032"/>
    </source>
</evidence>
<dbReference type="AlphaFoldDB" id="A0A2I1P883"/>
<keyword evidence="5 6" id="KW-0472">Membrane</keyword>
<gene>
    <name evidence="8" type="ORF">CYJ76_11010</name>
</gene>
<dbReference type="OrthoDB" id="5244012at2"/>
<dbReference type="PROSITE" id="PS50928">
    <property type="entry name" value="ABC_TM1"/>
    <property type="match status" value="1"/>
</dbReference>
<feature type="transmembrane region" description="Helical" evidence="6">
    <location>
        <begin position="64"/>
        <end position="85"/>
    </location>
</feature>
<accession>A0A2I1P883</accession>
<evidence type="ECO:0000256" key="3">
    <source>
        <dbReference type="ARBA" id="ARBA00022692"/>
    </source>
</evidence>
<evidence type="ECO:0000313" key="8">
    <source>
        <dbReference type="EMBL" id="PKZ40810.1"/>
    </source>
</evidence>
<evidence type="ECO:0000256" key="2">
    <source>
        <dbReference type="ARBA" id="ARBA00022448"/>
    </source>
</evidence>
<dbReference type="GO" id="GO:0005886">
    <property type="term" value="C:plasma membrane"/>
    <property type="evidence" value="ECO:0007669"/>
    <property type="project" value="UniProtKB-SubCell"/>
</dbReference>
<dbReference type="InterPro" id="IPR035906">
    <property type="entry name" value="MetI-like_sf"/>
</dbReference>
<feature type="transmembrane region" description="Helical" evidence="6">
    <location>
        <begin position="92"/>
        <end position="111"/>
    </location>
</feature>
<protein>
    <submittedName>
        <fullName evidence="8">ABC transporter permease</fullName>
    </submittedName>
</protein>
<feature type="transmembrane region" description="Helical" evidence="6">
    <location>
        <begin position="159"/>
        <end position="179"/>
    </location>
</feature>
<evidence type="ECO:0000256" key="5">
    <source>
        <dbReference type="ARBA" id="ARBA00023136"/>
    </source>
</evidence>
<sequence length="230" mass="24186">MILTDIWAWLTDPLNWQGPDGIGMQVVRHLAYSFAALAMACVVAVPLGLWIGHTGKGSVAVVNAASALRAIPSLGLLLLGWLLLARWLPGDLAFVLPSLVVLAVLAVPPVLSGVYSGIAEVDPAARDAAKGMGMTSWQVLRQVEIPVAMPLILSGLRSGLLQIIATATIAAYVSLGGLGRFLIDGLAFRDYVMMAGGAILVAGLALVMELLFTLLERLVVSPGLREREVS</sequence>
<dbReference type="RefSeq" id="WP_101850109.1">
    <property type="nucleotide sequence ID" value="NZ_PKIZ01000029.1"/>
</dbReference>
<comment type="subcellular location">
    <subcellularLocation>
        <location evidence="6">Cell membrane</location>
        <topology evidence="6">Multi-pass membrane protein</topology>
    </subcellularLocation>
    <subcellularLocation>
        <location evidence="1">Membrane</location>
        <topology evidence="1">Multi-pass membrane protein</topology>
    </subcellularLocation>
</comment>
<organism evidence="8 9">
    <name type="scientific">Kytococcus schroeteri</name>
    <dbReference type="NCBI Taxonomy" id="138300"/>
    <lineage>
        <taxon>Bacteria</taxon>
        <taxon>Bacillati</taxon>
        <taxon>Actinomycetota</taxon>
        <taxon>Actinomycetes</taxon>
        <taxon>Micrococcales</taxon>
        <taxon>Kytococcaceae</taxon>
        <taxon>Kytococcus</taxon>
    </lineage>
</organism>
<evidence type="ECO:0000256" key="4">
    <source>
        <dbReference type="ARBA" id="ARBA00022989"/>
    </source>
</evidence>
<dbReference type="Proteomes" id="UP000234206">
    <property type="component" value="Unassembled WGS sequence"/>
</dbReference>
<dbReference type="Gene3D" id="1.10.3720.10">
    <property type="entry name" value="MetI-like"/>
    <property type="match status" value="1"/>
</dbReference>
<reference evidence="8 9" key="1">
    <citation type="submission" date="2017-12" db="EMBL/GenBank/DDBJ databases">
        <title>Phylogenetic diversity of female urinary microbiome.</title>
        <authorList>
            <person name="Thomas-White K."/>
            <person name="Wolfe A.J."/>
        </authorList>
    </citation>
    <scope>NUCLEOTIDE SEQUENCE [LARGE SCALE GENOMIC DNA]</scope>
    <source>
        <strain evidence="8 9">UMB1298</strain>
    </source>
</reference>
<keyword evidence="9" id="KW-1185">Reference proteome</keyword>
<dbReference type="SUPFAM" id="SSF161098">
    <property type="entry name" value="MetI-like"/>
    <property type="match status" value="1"/>
</dbReference>
<dbReference type="InterPro" id="IPR000515">
    <property type="entry name" value="MetI-like"/>
</dbReference>
<evidence type="ECO:0000256" key="1">
    <source>
        <dbReference type="ARBA" id="ARBA00004141"/>
    </source>
</evidence>
<dbReference type="CDD" id="cd06261">
    <property type="entry name" value="TM_PBP2"/>
    <property type="match status" value="1"/>
</dbReference>
<dbReference type="EMBL" id="PKIZ01000029">
    <property type="protein sequence ID" value="PKZ40810.1"/>
    <property type="molecule type" value="Genomic_DNA"/>
</dbReference>
<proteinExistence type="inferred from homology"/>
<evidence type="ECO:0000259" key="7">
    <source>
        <dbReference type="PROSITE" id="PS50928"/>
    </source>
</evidence>
<evidence type="ECO:0000313" key="9">
    <source>
        <dbReference type="Proteomes" id="UP000234206"/>
    </source>
</evidence>
<dbReference type="GO" id="GO:0055085">
    <property type="term" value="P:transmembrane transport"/>
    <property type="evidence" value="ECO:0007669"/>
    <property type="project" value="InterPro"/>
</dbReference>
<keyword evidence="4 6" id="KW-1133">Transmembrane helix</keyword>
<keyword evidence="3 6" id="KW-0812">Transmembrane</keyword>
<dbReference type="InterPro" id="IPR051204">
    <property type="entry name" value="ABC_transp_perm/SBD"/>
</dbReference>
<dbReference type="Pfam" id="PF00528">
    <property type="entry name" value="BPD_transp_1"/>
    <property type="match status" value="1"/>
</dbReference>